<protein>
    <recommendedName>
        <fullName evidence="2">Integrase catalytic domain-containing protein</fullName>
    </recommendedName>
</protein>
<gene>
    <name evidence="3" type="ORF">LIER_39533</name>
</gene>
<dbReference type="Pfam" id="PF25597">
    <property type="entry name" value="SH3_retrovirus"/>
    <property type="match status" value="1"/>
</dbReference>
<dbReference type="Gene3D" id="3.30.420.10">
    <property type="entry name" value="Ribonuclease H-like superfamily/Ribonuclease H"/>
    <property type="match status" value="1"/>
</dbReference>
<dbReference type="InterPro" id="IPR001584">
    <property type="entry name" value="Integrase_cat-core"/>
</dbReference>
<dbReference type="InterPro" id="IPR039537">
    <property type="entry name" value="Retrotran_Ty1/copia-like"/>
</dbReference>
<accession>A0AAV3QKC8</accession>
<evidence type="ECO:0000256" key="1">
    <source>
        <dbReference type="SAM" id="MobiDB-lite"/>
    </source>
</evidence>
<feature type="compositionally biased region" description="Polar residues" evidence="1">
    <location>
        <begin position="273"/>
        <end position="293"/>
    </location>
</feature>
<evidence type="ECO:0000313" key="4">
    <source>
        <dbReference type="Proteomes" id="UP001454036"/>
    </source>
</evidence>
<feature type="region of interest" description="Disordered" evidence="1">
    <location>
        <begin position="236"/>
        <end position="303"/>
    </location>
</feature>
<dbReference type="EMBL" id="BAABME010021383">
    <property type="protein sequence ID" value="GAA0163145.1"/>
    <property type="molecule type" value="Genomic_DNA"/>
</dbReference>
<name>A0AAV3QKC8_LITER</name>
<dbReference type="InterPro" id="IPR012337">
    <property type="entry name" value="RNaseH-like_sf"/>
</dbReference>
<dbReference type="SUPFAM" id="SSF53098">
    <property type="entry name" value="Ribonuclease H-like"/>
    <property type="match status" value="1"/>
</dbReference>
<dbReference type="GO" id="GO:0015074">
    <property type="term" value="P:DNA integration"/>
    <property type="evidence" value="ECO:0007669"/>
    <property type="project" value="InterPro"/>
</dbReference>
<dbReference type="InterPro" id="IPR057670">
    <property type="entry name" value="SH3_retrovirus"/>
</dbReference>
<dbReference type="Proteomes" id="UP001454036">
    <property type="component" value="Unassembled WGS sequence"/>
</dbReference>
<organism evidence="3 4">
    <name type="scientific">Lithospermum erythrorhizon</name>
    <name type="common">Purple gromwell</name>
    <name type="synonym">Lithospermum officinale var. erythrorhizon</name>
    <dbReference type="NCBI Taxonomy" id="34254"/>
    <lineage>
        <taxon>Eukaryota</taxon>
        <taxon>Viridiplantae</taxon>
        <taxon>Streptophyta</taxon>
        <taxon>Embryophyta</taxon>
        <taxon>Tracheophyta</taxon>
        <taxon>Spermatophyta</taxon>
        <taxon>Magnoliopsida</taxon>
        <taxon>eudicotyledons</taxon>
        <taxon>Gunneridae</taxon>
        <taxon>Pentapetalae</taxon>
        <taxon>asterids</taxon>
        <taxon>lamiids</taxon>
        <taxon>Boraginales</taxon>
        <taxon>Boraginaceae</taxon>
        <taxon>Boraginoideae</taxon>
        <taxon>Lithospermeae</taxon>
        <taxon>Lithospermum</taxon>
    </lineage>
</organism>
<dbReference type="AlphaFoldDB" id="A0AAV3QKC8"/>
<dbReference type="PROSITE" id="PS50994">
    <property type="entry name" value="INTEGRASE"/>
    <property type="match status" value="1"/>
</dbReference>
<evidence type="ECO:0000259" key="2">
    <source>
        <dbReference type="PROSITE" id="PS50994"/>
    </source>
</evidence>
<dbReference type="PANTHER" id="PTHR42648">
    <property type="entry name" value="TRANSPOSASE, PUTATIVE-RELATED"/>
    <property type="match status" value="1"/>
</dbReference>
<sequence>MVDRQFGAKVKVVRSDNGTEFFCLRDYFLQNGIVFQTSCVETPQQNGRVERKHRHILNVGRALRFQGNLPITFWSECILTAAFLINRTLSHVLNYKTPYELIYGHIPDYSDLRVFGSLCYAHDQRGKLDIFGRRSRKCVVLGYPYGKKGWKAYDLNTREYLVSRDVVFCETEFPYMNSLNGTVESHVHSNSMNGASECSNDDEIGVHTQDASPVLPRSNNNDSTCTLSSHILPLENGNVNTSTMSDTEEHELAEQGSGLSTYSPGDQPFLPQDENSGNVASVPQNMDHSTRTSGGDICDLGRGHRTKTQSVRLRDFVTNTVKIVSPSSGILYPIANSVNCNNFSVRHRHFLAALTAGTEPRSFTEAMGNPGWREAMSREIRALEDNGTWRLETLPPGKKALGSRWVYKIKLNSDGSRWDETHT</sequence>
<evidence type="ECO:0000313" key="3">
    <source>
        <dbReference type="EMBL" id="GAA0163145.1"/>
    </source>
</evidence>
<comment type="caution">
    <text evidence="3">The sequence shown here is derived from an EMBL/GenBank/DDBJ whole genome shotgun (WGS) entry which is preliminary data.</text>
</comment>
<reference evidence="3 4" key="1">
    <citation type="submission" date="2024-01" db="EMBL/GenBank/DDBJ databases">
        <title>The complete chloroplast genome sequence of Lithospermum erythrorhizon: insights into the phylogenetic relationship among Boraginaceae species and the maternal lineages of purple gromwells.</title>
        <authorList>
            <person name="Okada T."/>
            <person name="Watanabe K."/>
        </authorList>
    </citation>
    <scope>NUCLEOTIDE SEQUENCE [LARGE SCALE GENOMIC DNA]</scope>
</reference>
<keyword evidence="4" id="KW-1185">Reference proteome</keyword>
<proteinExistence type="predicted"/>
<dbReference type="PANTHER" id="PTHR42648:SF31">
    <property type="entry name" value="RNA-DIRECTED DNA POLYMERASE"/>
    <property type="match status" value="1"/>
</dbReference>
<dbReference type="GO" id="GO:0003676">
    <property type="term" value="F:nucleic acid binding"/>
    <property type="evidence" value="ECO:0007669"/>
    <property type="project" value="InterPro"/>
</dbReference>
<feature type="domain" description="Integrase catalytic" evidence="2">
    <location>
        <begin position="1"/>
        <end position="106"/>
    </location>
</feature>
<dbReference type="InterPro" id="IPR036397">
    <property type="entry name" value="RNaseH_sf"/>
</dbReference>